<keyword evidence="4 5" id="KW-0067">ATP-binding</keyword>
<keyword evidence="7" id="KW-0812">Transmembrane</keyword>
<keyword evidence="10" id="KW-1185">Reference proteome</keyword>
<dbReference type="PANTHER" id="PTHR43289:SF34">
    <property type="entry name" value="SERINE_THREONINE-PROTEIN KINASE YBDM-RELATED"/>
    <property type="match status" value="1"/>
</dbReference>
<dbReference type="PROSITE" id="PS00109">
    <property type="entry name" value="PROTEIN_KINASE_TYR"/>
    <property type="match status" value="1"/>
</dbReference>
<dbReference type="Gene3D" id="3.30.200.20">
    <property type="entry name" value="Phosphorylase Kinase, domain 1"/>
    <property type="match status" value="1"/>
</dbReference>
<keyword evidence="7" id="KW-1133">Transmembrane helix</keyword>
<dbReference type="PROSITE" id="PS50011">
    <property type="entry name" value="PROTEIN_KINASE_DOM"/>
    <property type="match status" value="1"/>
</dbReference>
<dbReference type="GO" id="GO:0005524">
    <property type="term" value="F:ATP binding"/>
    <property type="evidence" value="ECO:0007669"/>
    <property type="project" value="UniProtKB-UniRule"/>
</dbReference>
<evidence type="ECO:0000256" key="4">
    <source>
        <dbReference type="ARBA" id="ARBA00022840"/>
    </source>
</evidence>
<dbReference type="GO" id="GO:0004674">
    <property type="term" value="F:protein serine/threonine kinase activity"/>
    <property type="evidence" value="ECO:0007669"/>
    <property type="project" value="UniProtKB-KW"/>
</dbReference>
<dbReference type="InterPro" id="IPR000719">
    <property type="entry name" value="Prot_kinase_dom"/>
</dbReference>
<dbReference type="Proteomes" id="UP000054717">
    <property type="component" value="Unassembled WGS sequence"/>
</dbReference>
<evidence type="ECO:0000259" key="8">
    <source>
        <dbReference type="PROSITE" id="PS50011"/>
    </source>
</evidence>
<evidence type="ECO:0000313" key="10">
    <source>
        <dbReference type="Proteomes" id="UP000054717"/>
    </source>
</evidence>
<gene>
    <name evidence="9" type="ORF">AWB66_01293</name>
</gene>
<evidence type="ECO:0000313" key="9">
    <source>
        <dbReference type="EMBL" id="SAL23860.1"/>
    </source>
</evidence>
<keyword evidence="7" id="KW-0472">Membrane</keyword>
<sequence>MNAAGELPGKNGEGGDSGKAESNAENSAETDKTVIVTGARVTPASRSGAPGDVASHNILPPGTRLGEFEIVGLIGEGGFGIVYLAFDTSLDRHVALKEYMPSALASRVGGTQVRVKSERYENMFRAGLKSFINDEARLLARFDHQSLVKVYRFWEANGTAYMVMPYYKGVTLKDALKAMKKPPDEAWLRALLTPLVDALAVLHASDCFHRDIAPDNIILLDDSHRPVLLDFGAARRVIGDMTQALTVILKPGYAPIEQYAEVPSLRQGPWTDHYALAALVYFAITGNTPPPAVGRMVSDSYQPLAKLAAGRYSERFLKAIDHALAVAPASRPQTDRQFAAELGITLDDAPAQRAAGGGKDKTARRLRVGWVLGAGCVLTAAALAFLVPTFLSHRSPAPQIGRAADGGVTLAPTIVAPSASAPAGTAALPASPALAQLAPKPADVPRQSPPPAALPPFSPADEFTRIVSLADPSIAVKVDVPVARAVVDRDRLRFSILSNRDGYVYVFVVDPANQYLQLFPNELDRDNRISQKKRLTLPRPAWPMQAGEPVGANHFVAVVSLAPRDFSALGMTHDAVFASLSPEAQAAASAERTLTASPFAGVPACGAEAPSCPVAYGAATFKIEVVRSSK</sequence>
<reference evidence="9" key="1">
    <citation type="submission" date="2016-01" db="EMBL/GenBank/DDBJ databases">
        <authorList>
            <person name="Peeters Charlotte."/>
        </authorList>
    </citation>
    <scope>NUCLEOTIDE SEQUENCE</scope>
    <source>
        <strain evidence="9">LMG 22936</strain>
    </source>
</reference>
<dbReference type="STRING" id="326475.AWB66_01293"/>
<feature type="domain" description="Protein kinase" evidence="8">
    <location>
        <begin position="68"/>
        <end position="344"/>
    </location>
</feature>
<feature type="region of interest" description="Disordered" evidence="6">
    <location>
        <begin position="1"/>
        <end position="35"/>
    </location>
</feature>
<feature type="transmembrane region" description="Helical" evidence="7">
    <location>
        <begin position="368"/>
        <end position="391"/>
    </location>
</feature>
<dbReference type="InterPro" id="IPR025493">
    <property type="entry name" value="DUF4384"/>
</dbReference>
<dbReference type="AlphaFoldDB" id="A0A158FXI6"/>
<evidence type="ECO:0000256" key="6">
    <source>
        <dbReference type="SAM" id="MobiDB-lite"/>
    </source>
</evidence>
<keyword evidence="2 5" id="KW-0547">Nucleotide-binding</keyword>
<keyword evidence="1" id="KW-0808">Transferase</keyword>
<dbReference type="Pfam" id="PF14326">
    <property type="entry name" value="DUF4384"/>
    <property type="match status" value="1"/>
</dbReference>
<dbReference type="InterPro" id="IPR020635">
    <property type="entry name" value="Tyr_kinase_cat_dom"/>
</dbReference>
<dbReference type="CDD" id="cd14014">
    <property type="entry name" value="STKc_PknB_like"/>
    <property type="match status" value="1"/>
</dbReference>
<evidence type="ECO:0000256" key="1">
    <source>
        <dbReference type="ARBA" id="ARBA00022679"/>
    </source>
</evidence>
<dbReference type="GO" id="GO:0004713">
    <property type="term" value="F:protein tyrosine kinase activity"/>
    <property type="evidence" value="ECO:0007669"/>
    <property type="project" value="InterPro"/>
</dbReference>
<dbReference type="Pfam" id="PF00069">
    <property type="entry name" value="Pkinase"/>
    <property type="match status" value="1"/>
</dbReference>
<evidence type="ECO:0000256" key="5">
    <source>
        <dbReference type="PROSITE-ProRule" id="PRU10141"/>
    </source>
</evidence>
<dbReference type="Gene3D" id="1.10.510.10">
    <property type="entry name" value="Transferase(Phosphotransferase) domain 1"/>
    <property type="match status" value="1"/>
</dbReference>
<keyword evidence="3 9" id="KW-0418">Kinase</keyword>
<evidence type="ECO:0000256" key="2">
    <source>
        <dbReference type="ARBA" id="ARBA00022741"/>
    </source>
</evidence>
<dbReference type="PANTHER" id="PTHR43289">
    <property type="entry name" value="MITOGEN-ACTIVATED PROTEIN KINASE KINASE KINASE 20-RELATED"/>
    <property type="match status" value="1"/>
</dbReference>
<name>A0A158FXI6_9BURK</name>
<dbReference type="PROSITE" id="PS00107">
    <property type="entry name" value="PROTEIN_KINASE_ATP"/>
    <property type="match status" value="1"/>
</dbReference>
<dbReference type="InterPro" id="IPR017441">
    <property type="entry name" value="Protein_kinase_ATP_BS"/>
</dbReference>
<dbReference type="InterPro" id="IPR011009">
    <property type="entry name" value="Kinase-like_dom_sf"/>
</dbReference>
<feature type="binding site" evidence="5">
    <location>
        <position position="97"/>
    </location>
    <ligand>
        <name>ATP</name>
        <dbReference type="ChEBI" id="CHEBI:30616"/>
    </ligand>
</feature>
<dbReference type="EMBL" id="FCNZ02000004">
    <property type="protein sequence ID" value="SAL23860.1"/>
    <property type="molecule type" value="Genomic_DNA"/>
</dbReference>
<dbReference type="SUPFAM" id="SSF56112">
    <property type="entry name" value="Protein kinase-like (PK-like)"/>
    <property type="match status" value="1"/>
</dbReference>
<proteinExistence type="predicted"/>
<accession>A0A158FXI6</accession>
<evidence type="ECO:0000256" key="3">
    <source>
        <dbReference type="ARBA" id="ARBA00022777"/>
    </source>
</evidence>
<evidence type="ECO:0000256" key="7">
    <source>
        <dbReference type="SAM" id="Phobius"/>
    </source>
</evidence>
<protein>
    <submittedName>
        <fullName evidence="9">Serine/threonine protein kinase</fullName>
    </submittedName>
</protein>
<dbReference type="InterPro" id="IPR008266">
    <property type="entry name" value="Tyr_kinase_AS"/>
</dbReference>
<organism evidence="9 10">
    <name type="scientific">Caballeronia telluris</name>
    <dbReference type="NCBI Taxonomy" id="326475"/>
    <lineage>
        <taxon>Bacteria</taxon>
        <taxon>Pseudomonadati</taxon>
        <taxon>Pseudomonadota</taxon>
        <taxon>Betaproteobacteria</taxon>
        <taxon>Burkholderiales</taxon>
        <taxon>Burkholderiaceae</taxon>
        <taxon>Caballeronia</taxon>
    </lineage>
</organism>
<dbReference type="SMART" id="SM00219">
    <property type="entry name" value="TyrKc"/>
    <property type="match status" value="1"/>
</dbReference>
<comment type="caution">
    <text evidence="9">The sequence shown here is derived from an EMBL/GenBank/DDBJ whole genome shotgun (WGS) entry which is preliminary data.</text>
</comment>
<keyword evidence="9" id="KW-0723">Serine/threonine-protein kinase</keyword>
<dbReference type="RefSeq" id="WP_087629455.1">
    <property type="nucleotide sequence ID" value="NZ_FCNZ02000004.1"/>
</dbReference>